<evidence type="ECO:0000313" key="3">
    <source>
        <dbReference type="Proteomes" id="UP000232654"/>
    </source>
</evidence>
<proteinExistence type="predicted"/>
<name>A0A2N0SMQ3_BIFLN</name>
<organism evidence="2 3">
    <name type="scientific">Bifidobacterium longum</name>
    <dbReference type="NCBI Taxonomy" id="216816"/>
    <lineage>
        <taxon>Bacteria</taxon>
        <taxon>Bacillati</taxon>
        <taxon>Actinomycetota</taxon>
        <taxon>Actinomycetes</taxon>
        <taxon>Bifidobacteriales</taxon>
        <taxon>Bifidobacteriaceae</taxon>
        <taxon>Bifidobacterium</taxon>
    </lineage>
</organism>
<dbReference type="AlphaFoldDB" id="A0A2N0SMQ3"/>
<protein>
    <submittedName>
        <fullName evidence="2">Uncharacterized protein</fullName>
    </submittedName>
</protein>
<dbReference type="EMBL" id="PJDT01000021">
    <property type="protein sequence ID" value="PKC88076.1"/>
    <property type="molecule type" value="Genomic_DNA"/>
</dbReference>
<dbReference type="Proteomes" id="UP000232654">
    <property type="component" value="Unassembled WGS sequence"/>
</dbReference>
<feature type="region of interest" description="Disordered" evidence="1">
    <location>
        <begin position="39"/>
        <end position="60"/>
    </location>
</feature>
<sequence>MPIKWSISNSDTKAVITMKFEDYSPEIQAKLMEIGNAAADAVESQESPAEGIPEDSPNFSPELELSRLINRRKAELEYIDARIAQMVLLMHERGQSWETIGRKLGITGEATRLRYAKMERPRQ</sequence>
<evidence type="ECO:0000313" key="2">
    <source>
        <dbReference type="EMBL" id="PKC88076.1"/>
    </source>
</evidence>
<reference evidence="2 3" key="1">
    <citation type="submission" date="2017-12" db="EMBL/GenBank/DDBJ databases">
        <title>Bifidobacterium longum APC/DPC strains.</title>
        <authorList>
            <person name="Arboleya S."/>
        </authorList>
    </citation>
    <scope>NUCLEOTIDE SEQUENCE [LARGE SCALE GENOMIC DNA]</scope>
    <source>
        <strain evidence="2 3">APC1503</strain>
    </source>
</reference>
<evidence type="ECO:0000256" key="1">
    <source>
        <dbReference type="SAM" id="MobiDB-lite"/>
    </source>
</evidence>
<accession>A0A2N0SMQ3</accession>
<comment type="caution">
    <text evidence="2">The sequence shown here is derived from an EMBL/GenBank/DDBJ whole genome shotgun (WGS) entry which is preliminary data.</text>
</comment>
<gene>
    <name evidence="2" type="ORF">APC1503_1414</name>
</gene>